<keyword evidence="4" id="KW-1185">Reference proteome</keyword>
<comment type="caution">
    <text evidence="3">The sequence shown here is derived from an EMBL/GenBank/DDBJ whole genome shotgun (WGS) entry which is preliminary data.</text>
</comment>
<dbReference type="EMBL" id="MCFA01000022">
    <property type="protein sequence ID" value="ORY15919.1"/>
    <property type="molecule type" value="Genomic_DNA"/>
</dbReference>
<evidence type="ECO:0000313" key="4">
    <source>
        <dbReference type="Proteomes" id="UP000193144"/>
    </source>
</evidence>
<evidence type="ECO:0000313" key="3">
    <source>
        <dbReference type="EMBL" id="ORY15919.1"/>
    </source>
</evidence>
<dbReference type="Proteomes" id="UP000193144">
    <property type="component" value="Unassembled WGS sequence"/>
</dbReference>
<feature type="compositionally biased region" description="Acidic residues" evidence="1">
    <location>
        <begin position="8"/>
        <end position="35"/>
    </location>
</feature>
<dbReference type="Pfam" id="PF13422">
    <property type="entry name" value="DUF4110"/>
    <property type="match status" value="1"/>
</dbReference>
<feature type="region of interest" description="Disordered" evidence="1">
    <location>
        <begin position="1"/>
        <end position="57"/>
    </location>
</feature>
<evidence type="ECO:0000259" key="2">
    <source>
        <dbReference type="Pfam" id="PF13422"/>
    </source>
</evidence>
<evidence type="ECO:0000256" key="1">
    <source>
        <dbReference type="SAM" id="MobiDB-lite"/>
    </source>
</evidence>
<dbReference type="STRING" id="1231657.A0A1Y2A087"/>
<dbReference type="OrthoDB" id="4447at2759"/>
<feature type="domain" description="DUF4110" evidence="2">
    <location>
        <begin position="63"/>
        <end position="150"/>
    </location>
</feature>
<dbReference type="AlphaFoldDB" id="A0A1Y2A087"/>
<protein>
    <recommendedName>
        <fullName evidence="2">DUF4110 domain-containing protein</fullName>
    </recommendedName>
</protein>
<feature type="compositionally biased region" description="Gly residues" evidence="1">
    <location>
        <begin position="152"/>
        <end position="163"/>
    </location>
</feature>
<name>A0A1Y2A087_9PLEO</name>
<reference evidence="3 4" key="1">
    <citation type="submission" date="2016-07" db="EMBL/GenBank/DDBJ databases">
        <title>Pervasive Adenine N6-methylation of Active Genes in Fungi.</title>
        <authorList>
            <consortium name="DOE Joint Genome Institute"/>
            <person name="Mondo S.J."/>
            <person name="Dannebaum R.O."/>
            <person name="Kuo R.C."/>
            <person name="Labutti K."/>
            <person name="Haridas S."/>
            <person name="Kuo A."/>
            <person name="Salamov A."/>
            <person name="Ahrendt S.R."/>
            <person name="Lipzen A."/>
            <person name="Sullivan W."/>
            <person name="Andreopoulos W.B."/>
            <person name="Clum A."/>
            <person name="Lindquist E."/>
            <person name="Daum C."/>
            <person name="Ramamoorthy G.K."/>
            <person name="Gryganskyi A."/>
            <person name="Culley D."/>
            <person name="Magnuson J.K."/>
            <person name="James T.Y."/>
            <person name="O'Malley M.A."/>
            <person name="Stajich J.E."/>
            <person name="Spatafora J.W."/>
            <person name="Visel A."/>
            <person name="Grigoriev I.V."/>
        </authorList>
    </citation>
    <scope>NUCLEOTIDE SEQUENCE [LARGE SCALE GENOMIC DNA]</scope>
    <source>
        <strain evidence="3 4">CBS 115471</strain>
    </source>
</reference>
<organism evidence="3 4">
    <name type="scientific">Clohesyomyces aquaticus</name>
    <dbReference type="NCBI Taxonomy" id="1231657"/>
    <lineage>
        <taxon>Eukaryota</taxon>
        <taxon>Fungi</taxon>
        <taxon>Dikarya</taxon>
        <taxon>Ascomycota</taxon>
        <taxon>Pezizomycotina</taxon>
        <taxon>Dothideomycetes</taxon>
        <taxon>Pleosporomycetidae</taxon>
        <taxon>Pleosporales</taxon>
        <taxon>Lindgomycetaceae</taxon>
        <taxon>Clohesyomyces</taxon>
    </lineage>
</organism>
<feature type="non-terminal residue" evidence="3">
    <location>
        <position position="1"/>
    </location>
</feature>
<feature type="region of interest" description="Disordered" evidence="1">
    <location>
        <begin position="142"/>
        <end position="163"/>
    </location>
</feature>
<dbReference type="InterPro" id="IPR025183">
    <property type="entry name" value="DUF4110"/>
</dbReference>
<proteinExistence type="predicted"/>
<sequence>IFKREIEDWQGSEDEANSEDEDEEDSEEDEEDEDRSDVASVSTAPTSVAPEEDIGTTEEISALTDALPHPRPFESLRDFYARASEQWQNIVIEELVKSAKGIEKTPKEIKTAAFAQAEDKWWDCREEIRALEDEQEAAGIGEVVSLADKGGEGAGGGGVGRRR</sequence>
<gene>
    <name evidence="3" type="ORF">BCR34DRAFT_584844</name>
</gene>
<accession>A0A1Y2A087</accession>